<keyword evidence="2 4" id="KW-0238">DNA-binding</keyword>
<keyword evidence="1" id="KW-0805">Transcription regulation</keyword>
<evidence type="ECO:0000256" key="1">
    <source>
        <dbReference type="ARBA" id="ARBA00023015"/>
    </source>
</evidence>
<dbReference type="EMBL" id="MCGH01000001">
    <property type="protein sequence ID" value="ODM08663.1"/>
    <property type="molecule type" value="Genomic_DNA"/>
</dbReference>
<dbReference type="EMBL" id="MEHD01000034">
    <property type="protein sequence ID" value="ODR50767.1"/>
    <property type="molecule type" value="Genomic_DNA"/>
</dbReference>
<dbReference type="Proteomes" id="UP000094869">
    <property type="component" value="Unassembled WGS sequence"/>
</dbReference>
<feature type="DNA-binding region" description="H-T-H motif" evidence="4">
    <location>
        <begin position="39"/>
        <end position="58"/>
    </location>
</feature>
<dbReference type="InterPro" id="IPR001647">
    <property type="entry name" value="HTH_TetR"/>
</dbReference>
<dbReference type="RefSeq" id="WP_069150999.1">
    <property type="nucleotide sequence ID" value="NZ_DBFYTW010000307.1"/>
</dbReference>
<keyword evidence="11" id="KW-1185">Reference proteome</keyword>
<evidence type="ECO:0000313" key="8">
    <source>
        <dbReference type="EMBL" id="ODR50767.1"/>
    </source>
</evidence>
<evidence type="ECO:0000313" key="7">
    <source>
        <dbReference type="EMBL" id="ODR43241.1"/>
    </source>
</evidence>
<dbReference type="OrthoDB" id="9808476at2"/>
<reference evidence="8 11" key="2">
    <citation type="submission" date="2016-08" db="EMBL/GenBank/DDBJ databases">
        <title>Characterization of Isolates of Eisenbergiella tayi Derived from Blood Cultures, Using Whole Genome Sequencing.</title>
        <authorList>
            <person name="Bernier A.-M."/>
            <person name="Burdz T."/>
            <person name="Wiebe D."/>
            <person name="Bernard K."/>
        </authorList>
    </citation>
    <scope>NUCLEOTIDE SEQUENCE [LARGE SCALE GENOMIC DNA]</scope>
    <source>
        <strain evidence="8 11">NML120146</strain>
    </source>
</reference>
<evidence type="ECO:0000313" key="9">
    <source>
        <dbReference type="Proteomes" id="UP000094067"/>
    </source>
</evidence>
<reference evidence="7 10" key="3">
    <citation type="submission" date="2016-08" db="EMBL/GenBank/DDBJ databases">
        <authorList>
            <person name="Seilhamer J.J."/>
        </authorList>
    </citation>
    <scope>NUCLEOTIDE SEQUENCE [LARGE SCALE GENOMIC DNA]</scope>
    <source>
        <strain evidence="7 10">NML150140-1</strain>
    </source>
</reference>
<dbReference type="InterPro" id="IPR050109">
    <property type="entry name" value="HTH-type_TetR-like_transc_reg"/>
</dbReference>
<dbReference type="PRINTS" id="PR00455">
    <property type="entry name" value="HTHTETR"/>
</dbReference>
<evidence type="ECO:0000256" key="3">
    <source>
        <dbReference type="ARBA" id="ARBA00023163"/>
    </source>
</evidence>
<dbReference type="PROSITE" id="PS01081">
    <property type="entry name" value="HTH_TETR_1"/>
    <property type="match status" value="1"/>
</dbReference>
<dbReference type="GO" id="GO:0000976">
    <property type="term" value="F:transcription cis-regulatory region binding"/>
    <property type="evidence" value="ECO:0007669"/>
    <property type="project" value="TreeGrafter"/>
</dbReference>
<dbReference type="Gene3D" id="1.10.357.10">
    <property type="entry name" value="Tetracycline Repressor, domain 2"/>
    <property type="match status" value="1"/>
</dbReference>
<protein>
    <submittedName>
        <fullName evidence="6">Fatty acid metabolism regulator protein</fullName>
    </submittedName>
    <submittedName>
        <fullName evidence="7">TetR family transcriptional regulator</fullName>
    </submittedName>
</protein>
<dbReference type="Proteomes" id="UP000094271">
    <property type="component" value="Unassembled WGS sequence"/>
</dbReference>
<evidence type="ECO:0000313" key="6">
    <source>
        <dbReference type="EMBL" id="ODM08663.1"/>
    </source>
</evidence>
<organism evidence="6 9">
    <name type="scientific">Eisenbergiella tayi</name>
    <dbReference type="NCBI Taxonomy" id="1432052"/>
    <lineage>
        <taxon>Bacteria</taxon>
        <taxon>Bacillati</taxon>
        <taxon>Bacillota</taxon>
        <taxon>Clostridia</taxon>
        <taxon>Lachnospirales</taxon>
        <taxon>Lachnospiraceae</taxon>
        <taxon>Eisenbergiella</taxon>
    </lineage>
</organism>
<dbReference type="InterPro" id="IPR023772">
    <property type="entry name" value="DNA-bd_HTH_TetR-type_CS"/>
</dbReference>
<sequence length="209" mass="24116">MDNEKTVRQPKQKRSIQMKEKILSAAMQLICDMGFFETTTNEIAKAAGISIGSLYSYFSDKDTILAELLERHHQHFMSVFEVLSTEMNVQLYSENLHEWLRRLVMKLIDLHLSVKDFNRALSELYYAKPEVAAILDSHEEEIRRAVLELLRENVSRVQADDLEAASVVIVDFINALVDRVVFKSTSIENERILDVGTDMLYTACFHKEN</sequence>
<evidence type="ECO:0000259" key="5">
    <source>
        <dbReference type="PROSITE" id="PS50977"/>
    </source>
</evidence>
<dbReference type="Pfam" id="PF00440">
    <property type="entry name" value="TetR_N"/>
    <property type="match status" value="1"/>
</dbReference>
<evidence type="ECO:0000313" key="11">
    <source>
        <dbReference type="Proteomes" id="UP000094869"/>
    </source>
</evidence>
<dbReference type="PANTHER" id="PTHR30055:SF234">
    <property type="entry name" value="HTH-TYPE TRANSCRIPTIONAL REGULATOR BETI"/>
    <property type="match status" value="1"/>
</dbReference>
<dbReference type="SUPFAM" id="SSF46689">
    <property type="entry name" value="Homeodomain-like"/>
    <property type="match status" value="1"/>
</dbReference>
<dbReference type="Proteomes" id="UP000094067">
    <property type="component" value="Unassembled WGS sequence"/>
</dbReference>
<comment type="caution">
    <text evidence="6">The sequence shown here is derived from an EMBL/GenBank/DDBJ whole genome shotgun (WGS) entry which is preliminary data.</text>
</comment>
<gene>
    <name evidence="6" type="primary">fadR_1</name>
    <name evidence="7" type="ORF">BEI59_30575</name>
    <name evidence="6" type="ORF">BEI61_00292</name>
    <name evidence="8" type="ORF">BEI63_21355</name>
</gene>
<feature type="domain" description="HTH tetR-type" evidence="5">
    <location>
        <begin position="16"/>
        <end position="76"/>
    </location>
</feature>
<name>A0A1E3AIU2_9FIRM</name>
<reference evidence="6 9" key="1">
    <citation type="submission" date="2016-07" db="EMBL/GenBank/DDBJ databases">
        <title>Characterization of isolates of Eisenbergiella tayi derived from blood cultures, using whole genome sequencing.</title>
        <authorList>
            <person name="Burdz T."/>
            <person name="Wiebe D."/>
            <person name="Huynh C."/>
            <person name="Bernard K."/>
        </authorList>
    </citation>
    <scope>NUCLEOTIDE SEQUENCE [LARGE SCALE GENOMIC DNA]</scope>
    <source>
        <strain evidence="6 9">NML 110608</strain>
    </source>
</reference>
<dbReference type="Gene3D" id="1.10.10.60">
    <property type="entry name" value="Homeodomain-like"/>
    <property type="match status" value="1"/>
</dbReference>
<dbReference type="Pfam" id="PF17918">
    <property type="entry name" value="TetR_C_15"/>
    <property type="match status" value="1"/>
</dbReference>
<keyword evidence="3" id="KW-0804">Transcription</keyword>
<dbReference type="PANTHER" id="PTHR30055">
    <property type="entry name" value="HTH-TYPE TRANSCRIPTIONAL REGULATOR RUTR"/>
    <property type="match status" value="1"/>
</dbReference>
<dbReference type="AlphaFoldDB" id="A0A1E3AIU2"/>
<dbReference type="PROSITE" id="PS50977">
    <property type="entry name" value="HTH_TETR_2"/>
    <property type="match status" value="1"/>
</dbReference>
<evidence type="ECO:0000256" key="4">
    <source>
        <dbReference type="PROSITE-ProRule" id="PRU00335"/>
    </source>
</evidence>
<dbReference type="EMBL" id="MEHA01000035">
    <property type="protein sequence ID" value="ODR43241.1"/>
    <property type="molecule type" value="Genomic_DNA"/>
</dbReference>
<proteinExistence type="predicted"/>
<evidence type="ECO:0000256" key="2">
    <source>
        <dbReference type="ARBA" id="ARBA00023125"/>
    </source>
</evidence>
<dbReference type="InterPro" id="IPR009057">
    <property type="entry name" value="Homeodomain-like_sf"/>
</dbReference>
<dbReference type="GO" id="GO:0003700">
    <property type="term" value="F:DNA-binding transcription factor activity"/>
    <property type="evidence" value="ECO:0007669"/>
    <property type="project" value="TreeGrafter"/>
</dbReference>
<dbReference type="InterPro" id="IPR041669">
    <property type="entry name" value="TetR_C_15"/>
</dbReference>
<accession>A0A1E3AIU2</accession>
<evidence type="ECO:0000313" key="10">
    <source>
        <dbReference type="Proteomes" id="UP000094271"/>
    </source>
</evidence>